<dbReference type="SUPFAM" id="SSF51695">
    <property type="entry name" value="PLC-like phosphodiesterases"/>
    <property type="match status" value="1"/>
</dbReference>
<dbReference type="PANTHER" id="PTHR22958">
    <property type="entry name" value="GLYCEROPHOSPHORYL DIESTER PHOSPHODIESTERASE"/>
    <property type="match status" value="1"/>
</dbReference>
<dbReference type="InterPro" id="IPR008979">
    <property type="entry name" value="Galactose-bd-like_sf"/>
</dbReference>
<gene>
    <name evidence="6" type="ORF">N0F65_005393</name>
</gene>
<dbReference type="CDD" id="cd00038">
    <property type="entry name" value="CAP_ED"/>
    <property type="match status" value="1"/>
</dbReference>
<dbReference type="InterPro" id="IPR014710">
    <property type="entry name" value="RmlC-like_jellyroll"/>
</dbReference>
<evidence type="ECO:0000313" key="7">
    <source>
        <dbReference type="Proteomes" id="UP001146120"/>
    </source>
</evidence>
<dbReference type="InterPro" id="IPR051578">
    <property type="entry name" value="GDPD"/>
</dbReference>
<dbReference type="PROSITE" id="PS51166">
    <property type="entry name" value="CBM20"/>
    <property type="match status" value="1"/>
</dbReference>
<evidence type="ECO:0008006" key="8">
    <source>
        <dbReference type="Google" id="ProtNLM"/>
    </source>
</evidence>
<dbReference type="InterPro" id="IPR017946">
    <property type="entry name" value="PLC-like_Pdiesterase_TIM-brl"/>
</dbReference>
<dbReference type="SUPFAM" id="SSF51206">
    <property type="entry name" value="cAMP-binding domain-like"/>
    <property type="match status" value="1"/>
</dbReference>
<evidence type="ECO:0000259" key="5">
    <source>
        <dbReference type="PROSITE" id="PS51704"/>
    </source>
</evidence>
<dbReference type="Gene3D" id="2.60.40.10">
    <property type="entry name" value="Immunoglobulins"/>
    <property type="match status" value="1"/>
</dbReference>
<comment type="caution">
    <text evidence="6">The sequence shown here is derived from an EMBL/GenBank/DDBJ whole genome shotgun (WGS) entry which is preliminary data.</text>
</comment>
<sequence>MARDLPPVDDVVVCLLGSAPELGAWDTSKAVPLEPVERKGEESTWFVSVVFAKAATPLEYKYLVKRKDDGSLVSWETIPGNRTLTPAHGINVALDKPASQSSTHVSTRVPCPGSRVASLGNNGNTNGFQEWRCCRTNTEANPWWEVDLESEHKITSLHLWKGLSYHELPMHPHSRPAASTAMLTSSASPPRPLWVFISNEPMPRGADSLQQLQALAKKEDATVFARQIELSRDNRVESIDLVDWKAEEALNAAVSGRYVRVQHATSSSVLQFAEVQVFAESEDSDDQSKDTFFKHDDGLYGLDSALDGELDMFVDSGWLNPAEGTAQLRFWIGSFNETLPALQWGNGRSSSAPVTINMRCQTKTEEPKHDRKEGSEVPSAKKKRKTTQAPAPVWKTLPVDARGAALLDKDSVELEAAMTKQPETEPLGPYLNNFQLTNEKKEVAARGSHWLHRLDIGQFLKAKKLEALEETIQKKSFKKGDTLLFYGEHRRCLWYVSEGEVELRGPASSRGSVSVGTIGSKSVWNEGSLLGKFAAKSATFVAKSEHLVCEVLTFDALMAVLGEDVIVNMREHYARELFGFGSLPKDSSESNTERRTPRKSKMARREEQVHHFCDRTHAQVFRTRVPLACLESGKSGSLSSRMAFDVYDCSVDDKTGLHYKQQLLGTAYLIPSHLNEHGEGVVTLPILGHGSGDGELNGLVGQLTITFLVTKPMEHPQNNLSHVWRSYWRERSPLNVGHRGMGRSFHQVGGHRHALIRENTLASFILAGRSGADFVEFDVQLTKEKIPVLYHDFHLKVGLEDKRAWSHGSGAEDHELGIHEMTMRQLARCHTHPIARKATGQLHQRVRKHWSHITGKKREFALMSEAKEEATEEKALSDSEVLPLAATEDDHLVDFYPRLEDLLKHVPQEVGLNVEIKYPDNFKRTALRYSPAFAMNMYLDTILQCIFDHAGSRRIFFSCFDPNICVALRAKQAKYPVFFLTYGRAKPAQVDARVTLQYAVNFVKMEKLMGMVSNSDHILENPALVRFVKNQGIVFMTWGDQNTSHDKVQLQKRHAVDAVISDNIIDLIRANARPQEPAAVESK</sequence>
<reference evidence="6" key="2">
    <citation type="journal article" date="2023" name="Microbiol Resour">
        <title>Decontamination and Annotation of the Draft Genome Sequence of the Oomycete Lagenidium giganteum ARSEF 373.</title>
        <authorList>
            <person name="Morgan W.R."/>
            <person name="Tartar A."/>
        </authorList>
    </citation>
    <scope>NUCLEOTIDE SEQUENCE</scope>
    <source>
        <strain evidence="6">ARSEF 373</strain>
    </source>
</reference>
<evidence type="ECO:0000256" key="1">
    <source>
        <dbReference type="ARBA" id="ARBA00022801"/>
    </source>
</evidence>
<dbReference type="AlphaFoldDB" id="A0AAV2Z144"/>
<dbReference type="InterPro" id="IPR030395">
    <property type="entry name" value="GP_PDE_dom"/>
</dbReference>
<dbReference type="InterPro" id="IPR002044">
    <property type="entry name" value="CBM20"/>
</dbReference>
<dbReference type="InterPro" id="IPR013783">
    <property type="entry name" value="Ig-like_fold"/>
</dbReference>
<evidence type="ECO:0000259" key="3">
    <source>
        <dbReference type="PROSITE" id="PS50042"/>
    </source>
</evidence>
<dbReference type="Gene3D" id="2.60.120.10">
    <property type="entry name" value="Jelly Rolls"/>
    <property type="match status" value="1"/>
</dbReference>
<dbReference type="Gene3D" id="2.60.120.260">
    <property type="entry name" value="Galactose-binding domain-like"/>
    <property type="match status" value="1"/>
</dbReference>
<keyword evidence="7" id="KW-1185">Reference proteome</keyword>
<name>A0AAV2Z144_9STRA</name>
<dbReference type="InterPro" id="IPR018490">
    <property type="entry name" value="cNMP-bd_dom_sf"/>
</dbReference>
<dbReference type="InterPro" id="IPR013784">
    <property type="entry name" value="Carb-bd-like_fold"/>
</dbReference>
<organism evidence="6 7">
    <name type="scientific">Lagenidium giganteum</name>
    <dbReference type="NCBI Taxonomy" id="4803"/>
    <lineage>
        <taxon>Eukaryota</taxon>
        <taxon>Sar</taxon>
        <taxon>Stramenopiles</taxon>
        <taxon>Oomycota</taxon>
        <taxon>Peronosporomycetes</taxon>
        <taxon>Pythiales</taxon>
        <taxon>Pythiaceae</taxon>
    </lineage>
</organism>
<dbReference type="SUPFAM" id="SSF49452">
    <property type="entry name" value="Starch-binding domain-like"/>
    <property type="match status" value="1"/>
</dbReference>
<dbReference type="Pfam" id="PF03009">
    <property type="entry name" value="GDPD"/>
    <property type="match status" value="1"/>
</dbReference>
<dbReference type="PROSITE" id="PS50042">
    <property type="entry name" value="CNMP_BINDING_3"/>
    <property type="match status" value="1"/>
</dbReference>
<feature type="region of interest" description="Disordered" evidence="2">
    <location>
        <begin position="585"/>
        <end position="608"/>
    </location>
</feature>
<dbReference type="CDD" id="cd08572">
    <property type="entry name" value="GDPD_GDE5_like"/>
    <property type="match status" value="1"/>
</dbReference>
<dbReference type="InterPro" id="IPR000595">
    <property type="entry name" value="cNMP-bd_dom"/>
</dbReference>
<feature type="region of interest" description="Disordered" evidence="2">
    <location>
        <begin position="361"/>
        <end position="390"/>
    </location>
</feature>
<dbReference type="GO" id="GO:2001070">
    <property type="term" value="F:starch binding"/>
    <property type="evidence" value="ECO:0007669"/>
    <property type="project" value="InterPro"/>
</dbReference>
<dbReference type="PROSITE" id="PS51704">
    <property type="entry name" value="GP_PDE"/>
    <property type="match status" value="1"/>
</dbReference>
<accession>A0AAV2Z144</accession>
<evidence type="ECO:0000259" key="4">
    <source>
        <dbReference type="PROSITE" id="PS51166"/>
    </source>
</evidence>
<evidence type="ECO:0000313" key="6">
    <source>
        <dbReference type="EMBL" id="DAZ99521.1"/>
    </source>
</evidence>
<dbReference type="GO" id="GO:0046475">
    <property type="term" value="P:glycerophospholipid catabolic process"/>
    <property type="evidence" value="ECO:0007669"/>
    <property type="project" value="TreeGrafter"/>
</dbReference>
<dbReference type="CDD" id="cd05467">
    <property type="entry name" value="CBM20"/>
    <property type="match status" value="1"/>
</dbReference>
<feature type="domain" description="GP-PDE" evidence="5">
    <location>
        <begin position="733"/>
        <end position="1071"/>
    </location>
</feature>
<dbReference type="Gene3D" id="3.20.20.190">
    <property type="entry name" value="Phosphatidylinositol (PI) phosphodiesterase"/>
    <property type="match status" value="1"/>
</dbReference>
<dbReference type="Pfam" id="PF00686">
    <property type="entry name" value="CBM_20"/>
    <property type="match status" value="1"/>
</dbReference>
<feature type="domain" description="CBM20" evidence="4">
    <location>
        <begin position="1"/>
        <end position="101"/>
    </location>
</feature>
<dbReference type="PANTHER" id="PTHR22958:SF1">
    <property type="entry name" value="GLYCEROPHOSPHOCHOLINE PHOSPHODIESTERASE GPCPD1"/>
    <property type="match status" value="1"/>
</dbReference>
<dbReference type="SMART" id="SM01065">
    <property type="entry name" value="CBM_2"/>
    <property type="match status" value="1"/>
</dbReference>
<dbReference type="SUPFAM" id="SSF49785">
    <property type="entry name" value="Galactose-binding domain-like"/>
    <property type="match status" value="1"/>
</dbReference>
<dbReference type="Proteomes" id="UP001146120">
    <property type="component" value="Unassembled WGS sequence"/>
</dbReference>
<proteinExistence type="predicted"/>
<reference evidence="6" key="1">
    <citation type="submission" date="2022-11" db="EMBL/GenBank/DDBJ databases">
        <authorList>
            <person name="Morgan W.R."/>
            <person name="Tartar A."/>
        </authorList>
    </citation>
    <scope>NUCLEOTIDE SEQUENCE</scope>
    <source>
        <strain evidence="6">ARSEF 373</strain>
    </source>
</reference>
<feature type="domain" description="Cyclic nucleotide-binding" evidence="3">
    <location>
        <begin position="456"/>
        <end position="545"/>
    </location>
</feature>
<keyword evidence="1" id="KW-0378">Hydrolase</keyword>
<feature type="compositionally biased region" description="Basic and acidic residues" evidence="2">
    <location>
        <begin position="362"/>
        <end position="375"/>
    </location>
</feature>
<feature type="compositionally biased region" description="Basic and acidic residues" evidence="2">
    <location>
        <begin position="586"/>
        <end position="595"/>
    </location>
</feature>
<protein>
    <recommendedName>
        <fullName evidence="8">Glycerophosphocholine phosphodiesterase GPCPD1</fullName>
    </recommendedName>
</protein>
<evidence type="ECO:0000256" key="2">
    <source>
        <dbReference type="SAM" id="MobiDB-lite"/>
    </source>
</evidence>
<dbReference type="GO" id="GO:0008081">
    <property type="term" value="F:phosphoric diester hydrolase activity"/>
    <property type="evidence" value="ECO:0007669"/>
    <property type="project" value="InterPro"/>
</dbReference>
<dbReference type="EMBL" id="DAKRPA010000081">
    <property type="protein sequence ID" value="DAZ99521.1"/>
    <property type="molecule type" value="Genomic_DNA"/>
</dbReference>